<feature type="region of interest" description="Disordered" evidence="1">
    <location>
        <begin position="1"/>
        <end position="22"/>
    </location>
</feature>
<dbReference type="Proteomes" id="UP000032141">
    <property type="component" value="Chromosome C7"/>
</dbReference>
<name>A0A0D3D5R9_BRAOL</name>
<dbReference type="HOGENOM" id="CLU_867637_0_0_1"/>
<dbReference type="EnsemblPlants" id="Bo7g043480.1">
    <property type="protein sequence ID" value="Bo7g043480.1"/>
    <property type="gene ID" value="Bo7g043480"/>
</dbReference>
<organism evidence="2 3">
    <name type="scientific">Brassica oleracea var. oleracea</name>
    <dbReference type="NCBI Taxonomy" id="109376"/>
    <lineage>
        <taxon>Eukaryota</taxon>
        <taxon>Viridiplantae</taxon>
        <taxon>Streptophyta</taxon>
        <taxon>Embryophyta</taxon>
        <taxon>Tracheophyta</taxon>
        <taxon>Spermatophyta</taxon>
        <taxon>Magnoliopsida</taxon>
        <taxon>eudicotyledons</taxon>
        <taxon>Gunneridae</taxon>
        <taxon>Pentapetalae</taxon>
        <taxon>rosids</taxon>
        <taxon>malvids</taxon>
        <taxon>Brassicales</taxon>
        <taxon>Brassicaceae</taxon>
        <taxon>Brassiceae</taxon>
        <taxon>Brassica</taxon>
    </lineage>
</organism>
<feature type="compositionally biased region" description="Basic and acidic residues" evidence="1">
    <location>
        <begin position="112"/>
        <end position="139"/>
    </location>
</feature>
<accession>A0A0D3D5R9</accession>
<feature type="region of interest" description="Disordered" evidence="1">
    <location>
        <begin position="86"/>
        <end position="139"/>
    </location>
</feature>
<keyword evidence="3" id="KW-1185">Reference proteome</keyword>
<evidence type="ECO:0000313" key="2">
    <source>
        <dbReference type="EnsemblPlants" id="Bo7g043480.1"/>
    </source>
</evidence>
<dbReference type="Gramene" id="Bo7g043480.1">
    <property type="protein sequence ID" value="Bo7g043480.1"/>
    <property type="gene ID" value="Bo7g043480"/>
</dbReference>
<evidence type="ECO:0000256" key="1">
    <source>
        <dbReference type="SAM" id="MobiDB-lite"/>
    </source>
</evidence>
<proteinExistence type="predicted"/>
<dbReference type="AlphaFoldDB" id="A0A0D3D5R9"/>
<reference evidence="2 3" key="1">
    <citation type="journal article" date="2014" name="Genome Biol.">
        <title>Transcriptome and methylome profiling reveals relics of genome dominance in the mesopolyploid Brassica oleracea.</title>
        <authorList>
            <person name="Parkin I.A."/>
            <person name="Koh C."/>
            <person name="Tang H."/>
            <person name="Robinson S.J."/>
            <person name="Kagale S."/>
            <person name="Clarke W.E."/>
            <person name="Town C.D."/>
            <person name="Nixon J."/>
            <person name="Krishnakumar V."/>
            <person name="Bidwell S.L."/>
            <person name="Denoeud F."/>
            <person name="Belcram H."/>
            <person name="Links M.G."/>
            <person name="Just J."/>
            <person name="Clarke C."/>
            <person name="Bender T."/>
            <person name="Huebert T."/>
            <person name="Mason A.S."/>
            <person name="Pires J.C."/>
            <person name="Barker G."/>
            <person name="Moore J."/>
            <person name="Walley P.G."/>
            <person name="Manoli S."/>
            <person name="Batley J."/>
            <person name="Edwards D."/>
            <person name="Nelson M.N."/>
            <person name="Wang X."/>
            <person name="Paterson A.H."/>
            <person name="King G."/>
            <person name="Bancroft I."/>
            <person name="Chalhoub B."/>
            <person name="Sharpe A.G."/>
        </authorList>
    </citation>
    <scope>NUCLEOTIDE SEQUENCE</scope>
    <source>
        <strain evidence="2 3">cv. TO1000</strain>
    </source>
</reference>
<feature type="compositionally biased region" description="Basic residues" evidence="1">
    <location>
        <begin position="1"/>
        <end position="12"/>
    </location>
</feature>
<protein>
    <submittedName>
        <fullName evidence="2">Uncharacterized protein</fullName>
    </submittedName>
</protein>
<reference evidence="2" key="2">
    <citation type="submission" date="2015-03" db="UniProtKB">
        <authorList>
            <consortium name="EnsemblPlants"/>
        </authorList>
    </citation>
    <scope>IDENTIFICATION</scope>
</reference>
<feature type="compositionally biased region" description="Basic and acidic residues" evidence="1">
    <location>
        <begin position="13"/>
        <end position="22"/>
    </location>
</feature>
<evidence type="ECO:0000313" key="3">
    <source>
        <dbReference type="Proteomes" id="UP000032141"/>
    </source>
</evidence>
<sequence length="321" mass="37058">GLRHERQKRRETRRNGDREERELRSCLASSPITRAWVGWGLALSPPFFPQLHRSAVFKFRRCLCLFQHSSREKSLSQAIREGRIWRQGKRQPATRAGNLRRWRRGEEEEPEKTEVEFQIQDERKHKSKEEEDENEKAAVGEELKPVRSIALKNQLYADVGSLLLVIKEVKHKVEEEEDKHGDDVELNLLYIVHSDISSLLHQEVRMSASGGMACEEVGEEVPFILWFSPVFCSLSSSKVRNFKVIALQSDNITINRVERRAPGEDTEVIFYPQGNVVCLFLSGSADAYTNEVYILRHDLSNGRRFNTYNAYTTVEEKALTA</sequence>